<dbReference type="GO" id="GO:0008333">
    <property type="term" value="P:endosome to lysosome transport"/>
    <property type="evidence" value="ECO:0007669"/>
    <property type="project" value="TreeGrafter"/>
</dbReference>
<dbReference type="Gene3D" id="3.10.110.10">
    <property type="entry name" value="Ubiquitin Conjugating Enzyme"/>
    <property type="match status" value="1"/>
</dbReference>
<dbReference type="eggNOG" id="KOG2391">
    <property type="taxonomic scope" value="Eukaryota"/>
</dbReference>
<reference evidence="2 3" key="1">
    <citation type="journal article" date="2010" name="Plant Cell">
        <title>The Chlorella variabilis NC64A genome reveals adaptation to photosymbiosis, coevolution with viruses, and cryptic sex.</title>
        <authorList>
            <person name="Blanc G."/>
            <person name="Duncan G."/>
            <person name="Agarkova I."/>
            <person name="Borodovsky M."/>
            <person name="Gurnon J."/>
            <person name="Kuo A."/>
            <person name="Lindquist E."/>
            <person name="Lucas S."/>
            <person name="Pangilinan J."/>
            <person name="Polle J."/>
            <person name="Salamov A."/>
            <person name="Terry A."/>
            <person name="Yamada T."/>
            <person name="Dunigan D.D."/>
            <person name="Grigoriev I.V."/>
            <person name="Claverie J.M."/>
            <person name="Van Etten J.L."/>
        </authorList>
    </citation>
    <scope>NUCLEOTIDE SEQUENCE [LARGE SCALE GENOMIC DNA]</scope>
    <source>
        <strain evidence="2 3">NC64A</strain>
    </source>
</reference>
<dbReference type="SUPFAM" id="SSF54495">
    <property type="entry name" value="UBC-like"/>
    <property type="match status" value="1"/>
</dbReference>
<dbReference type="GeneID" id="17351266"/>
<evidence type="ECO:0000313" key="2">
    <source>
        <dbReference type="EMBL" id="EFN51832.1"/>
    </source>
</evidence>
<dbReference type="PROSITE" id="PS51322">
    <property type="entry name" value="UEV"/>
    <property type="match status" value="1"/>
</dbReference>
<dbReference type="GO" id="GO:0043130">
    <property type="term" value="F:ubiquitin binding"/>
    <property type="evidence" value="ECO:0007669"/>
    <property type="project" value="TreeGrafter"/>
</dbReference>
<dbReference type="GO" id="GO:0000813">
    <property type="term" value="C:ESCRT I complex"/>
    <property type="evidence" value="ECO:0007669"/>
    <property type="project" value="TreeGrafter"/>
</dbReference>
<dbReference type="KEGG" id="cvr:CHLNCDRAFT_139683"/>
<organism evidence="3">
    <name type="scientific">Chlorella variabilis</name>
    <name type="common">Green alga</name>
    <dbReference type="NCBI Taxonomy" id="554065"/>
    <lineage>
        <taxon>Eukaryota</taxon>
        <taxon>Viridiplantae</taxon>
        <taxon>Chlorophyta</taxon>
        <taxon>core chlorophytes</taxon>
        <taxon>Trebouxiophyceae</taxon>
        <taxon>Chlorellales</taxon>
        <taxon>Chlorellaceae</taxon>
        <taxon>Chlorella clade</taxon>
        <taxon>Chlorella</taxon>
    </lineage>
</organism>
<evidence type="ECO:0000313" key="3">
    <source>
        <dbReference type="Proteomes" id="UP000008141"/>
    </source>
</evidence>
<dbReference type="AlphaFoldDB" id="E1ZQP5"/>
<keyword evidence="3" id="KW-1185">Reference proteome</keyword>
<name>E1ZQP5_CHLVA</name>
<dbReference type="InterPro" id="IPR008883">
    <property type="entry name" value="UEV_N"/>
</dbReference>
<dbReference type="CDD" id="cd11685">
    <property type="entry name" value="UEV_TSG101-like"/>
    <property type="match status" value="1"/>
</dbReference>
<dbReference type="InParanoid" id="E1ZQP5"/>
<proteinExistence type="predicted"/>
<sequence>MPQNAAAVLSEALGPNSAMPYAQEFKFLVQQHMTDLVTDLPSLHVKSRNYVHTDGRTVQLLLAEGTLPMYYQAHKYNIPVAIWLPEQYPLAAPMAYVVPTPDMVIKPRHSFVDASGLVHTPYIGQWQYPSSNLRDMAQVC</sequence>
<dbReference type="PANTHER" id="PTHR23306">
    <property type="entry name" value="TUMOR SUSCEPTIBILITY GENE 101 PROTEIN-RELATED"/>
    <property type="match status" value="1"/>
</dbReference>
<dbReference type="Pfam" id="PF05743">
    <property type="entry name" value="UEV"/>
    <property type="match status" value="1"/>
</dbReference>
<gene>
    <name evidence="2" type="ORF">CHLNCDRAFT_139683</name>
</gene>
<evidence type="ECO:0000259" key="1">
    <source>
        <dbReference type="PROSITE" id="PS51322"/>
    </source>
</evidence>
<dbReference type="Proteomes" id="UP000008141">
    <property type="component" value="Unassembled WGS sequence"/>
</dbReference>
<dbReference type="OrthoDB" id="306304at2759"/>
<dbReference type="GO" id="GO:0015031">
    <property type="term" value="P:protein transport"/>
    <property type="evidence" value="ECO:0007669"/>
    <property type="project" value="InterPro"/>
</dbReference>
<protein>
    <recommendedName>
        <fullName evidence="1">UEV domain-containing protein</fullName>
    </recommendedName>
</protein>
<dbReference type="STRING" id="554065.E1ZQP5"/>
<dbReference type="PANTHER" id="PTHR23306:SF3">
    <property type="entry name" value="TUMOR SUPPRESSOR PROTEIN 101"/>
    <property type="match status" value="1"/>
</dbReference>
<accession>E1ZQP5</accession>
<dbReference type="EMBL" id="GL433860">
    <property type="protein sequence ID" value="EFN51832.1"/>
    <property type="molecule type" value="Genomic_DNA"/>
</dbReference>
<feature type="domain" description="UEV" evidence="1">
    <location>
        <begin position="10"/>
        <end position="140"/>
    </location>
</feature>
<dbReference type="RefSeq" id="XP_005843934.1">
    <property type="nucleotide sequence ID" value="XM_005843872.1"/>
</dbReference>
<dbReference type="InterPro" id="IPR016135">
    <property type="entry name" value="UBQ-conjugating_enzyme/RWD"/>
</dbReference>
<dbReference type="InterPro" id="IPR052070">
    <property type="entry name" value="ESCRT-I_UEV_domain"/>
</dbReference>